<dbReference type="Gene3D" id="3.40.1280.10">
    <property type="match status" value="1"/>
</dbReference>
<dbReference type="InterPro" id="IPR029026">
    <property type="entry name" value="tRNA_m1G_MTases_N"/>
</dbReference>
<dbReference type="Gene3D" id="3.30.1330.30">
    <property type="match status" value="1"/>
</dbReference>
<evidence type="ECO:0000256" key="3">
    <source>
        <dbReference type="ARBA" id="ARBA00022679"/>
    </source>
</evidence>
<keyword evidence="7" id="KW-1185">Reference proteome</keyword>
<dbReference type="GO" id="GO:0008173">
    <property type="term" value="F:RNA methyltransferase activity"/>
    <property type="evidence" value="ECO:0007669"/>
    <property type="project" value="InterPro"/>
</dbReference>
<keyword evidence="2" id="KW-0489">Methyltransferase</keyword>
<dbReference type="VEuPathDB" id="VectorBase:SCAU003225"/>
<dbReference type="PANTHER" id="PTHR43191:SF2">
    <property type="entry name" value="RRNA METHYLTRANSFERASE 3, MITOCHONDRIAL"/>
    <property type="match status" value="1"/>
</dbReference>
<dbReference type="STRING" id="35570.A0A1I8NYK5"/>
<dbReference type="InterPro" id="IPR051259">
    <property type="entry name" value="rRNA_Methyltransferase"/>
</dbReference>
<feature type="compositionally biased region" description="Basic and acidic residues" evidence="4">
    <location>
        <begin position="125"/>
        <end position="134"/>
    </location>
</feature>
<evidence type="ECO:0000313" key="6">
    <source>
        <dbReference type="EnsemblMetazoa" id="SCAU003225-PA"/>
    </source>
</evidence>
<dbReference type="OrthoDB" id="270651at2759"/>
<dbReference type="PANTHER" id="PTHR43191">
    <property type="entry name" value="RRNA METHYLTRANSFERASE 3"/>
    <property type="match status" value="1"/>
</dbReference>
<dbReference type="CDD" id="cd18106">
    <property type="entry name" value="SpoU-like_RNMTL1"/>
    <property type="match status" value="1"/>
</dbReference>
<organism evidence="6 7">
    <name type="scientific">Stomoxys calcitrans</name>
    <name type="common">Stable fly</name>
    <name type="synonym">Conops calcitrans</name>
    <dbReference type="NCBI Taxonomy" id="35570"/>
    <lineage>
        <taxon>Eukaryota</taxon>
        <taxon>Metazoa</taxon>
        <taxon>Ecdysozoa</taxon>
        <taxon>Arthropoda</taxon>
        <taxon>Hexapoda</taxon>
        <taxon>Insecta</taxon>
        <taxon>Pterygota</taxon>
        <taxon>Neoptera</taxon>
        <taxon>Endopterygota</taxon>
        <taxon>Diptera</taxon>
        <taxon>Brachycera</taxon>
        <taxon>Muscomorpha</taxon>
        <taxon>Muscoidea</taxon>
        <taxon>Muscidae</taxon>
        <taxon>Stomoxys</taxon>
    </lineage>
</organism>
<evidence type="ECO:0000313" key="7">
    <source>
        <dbReference type="Proteomes" id="UP000095300"/>
    </source>
</evidence>
<evidence type="ECO:0000256" key="4">
    <source>
        <dbReference type="SAM" id="MobiDB-lite"/>
    </source>
</evidence>
<evidence type="ECO:0000256" key="2">
    <source>
        <dbReference type="ARBA" id="ARBA00022603"/>
    </source>
</evidence>
<proteinExistence type="inferred from homology"/>
<dbReference type="Pfam" id="PF22435">
    <property type="entry name" value="MRM3-like_sub_bind"/>
    <property type="match status" value="1"/>
</dbReference>
<dbReference type="KEGG" id="scac:106093627"/>
<dbReference type="GO" id="GO:0005737">
    <property type="term" value="C:cytoplasm"/>
    <property type="evidence" value="ECO:0007669"/>
    <property type="project" value="UniProtKB-ARBA"/>
</dbReference>
<evidence type="ECO:0000259" key="5">
    <source>
        <dbReference type="SMART" id="SM00967"/>
    </source>
</evidence>
<dbReference type="Proteomes" id="UP000095300">
    <property type="component" value="Unassembled WGS sequence"/>
</dbReference>
<dbReference type="GO" id="GO:0032259">
    <property type="term" value="P:methylation"/>
    <property type="evidence" value="ECO:0007669"/>
    <property type="project" value="UniProtKB-KW"/>
</dbReference>
<dbReference type="InterPro" id="IPR053888">
    <property type="entry name" value="MRM3-like_sub_bind"/>
</dbReference>
<feature type="domain" description="RNA 2-O ribose methyltransferase substrate binding" evidence="5">
    <location>
        <begin position="176"/>
        <end position="253"/>
    </location>
</feature>
<dbReference type="SUPFAM" id="SSF55315">
    <property type="entry name" value="L30e-like"/>
    <property type="match status" value="1"/>
</dbReference>
<dbReference type="InterPro" id="IPR029028">
    <property type="entry name" value="Alpha/beta_knot_MTases"/>
</dbReference>
<dbReference type="AlphaFoldDB" id="A0A1I8NYK5"/>
<dbReference type="InterPro" id="IPR001537">
    <property type="entry name" value="SpoU_MeTrfase"/>
</dbReference>
<dbReference type="GO" id="GO:0003723">
    <property type="term" value="F:RNA binding"/>
    <property type="evidence" value="ECO:0007669"/>
    <property type="project" value="InterPro"/>
</dbReference>
<feature type="region of interest" description="Disordered" evidence="4">
    <location>
        <begin position="113"/>
        <end position="134"/>
    </location>
</feature>
<dbReference type="Pfam" id="PF00588">
    <property type="entry name" value="SpoU_methylase"/>
    <property type="match status" value="1"/>
</dbReference>
<accession>A0A1I8NYK5</accession>
<evidence type="ECO:0000256" key="1">
    <source>
        <dbReference type="ARBA" id="ARBA00007228"/>
    </source>
</evidence>
<dbReference type="SUPFAM" id="SSF75217">
    <property type="entry name" value="alpha/beta knot"/>
    <property type="match status" value="1"/>
</dbReference>
<name>A0A1I8NYK5_STOCA</name>
<keyword evidence="3" id="KW-0808">Transferase</keyword>
<comment type="similarity">
    <text evidence="1">Belongs to the class IV-like SAM-binding methyltransferase superfamily. RNA methyltransferase TrmH family.</text>
</comment>
<dbReference type="EnsemblMetazoa" id="SCAU003225-RA">
    <property type="protein sequence ID" value="SCAU003225-PA"/>
    <property type="gene ID" value="SCAU003225"/>
</dbReference>
<reference evidence="6" key="1">
    <citation type="submission" date="2020-05" db="UniProtKB">
        <authorList>
            <consortium name="EnsemblMetazoa"/>
        </authorList>
    </citation>
    <scope>IDENTIFICATION</scope>
    <source>
        <strain evidence="6">USDA</strain>
    </source>
</reference>
<dbReference type="GO" id="GO:0006396">
    <property type="term" value="P:RNA processing"/>
    <property type="evidence" value="ECO:0007669"/>
    <property type="project" value="InterPro"/>
</dbReference>
<gene>
    <name evidence="6" type="primary">106093627</name>
</gene>
<dbReference type="InterPro" id="IPR013123">
    <property type="entry name" value="SpoU_subst-bd"/>
</dbReference>
<sequence>MFVNFRSPLALYCKVLLNKVSVFKLPPLSNRLANKTKARYTYELARQLCSHSSKESLYEKRYKHEEDEAMKIESSLFEQSSIKYEPVDAQEVLMKSKIPNLPKQYKRELIKTAQPTTPSLVSPKKTREERESKSRIIKDTELGLEYLKLDLNDPRLTTLMITARSKKRRDKQCQIVVEGRRLILDALVCGLKLNTILFSQKDQLADIKQEVVEALKRFPQMKIYKVPHHDMKKWSTLTTPPGVMTLFERPSQNYIANQLTAPLPLTVVCDNIREPNNLGSIIRTCAALPCFQIIVTKGCCDPWESKALRGGCGGHFRVPIRDNIDWQELSMLIPPEVAHDCCVFIAESNMDKLKSKESNVTEYCSIEKTGSHNLVIIGGETHGVSEAAYRFLSMVGPRGSCLNIPIAEGCDSLNVASALTLILFELRKSILKADEETFLSSKS</sequence>
<protein>
    <recommendedName>
        <fullName evidence="5">RNA 2-O ribose methyltransferase substrate binding domain-containing protein</fullName>
    </recommendedName>
</protein>
<dbReference type="InterPro" id="IPR029064">
    <property type="entry name" value="Ribosomal_eL30-like_sf"/>
</dbReference>
<dbReference type="SMART" id="SM00967">
    <property type="entry name" value="SpoU_sub_bind"/>
    <property type="match status" value="1"/>
</dbReference>